<protein>
    <recommendedName>
        <fullName evidence="4">Secreted protein</fullName>
    </recommendedName>
</protein>
<comment type="caution">
    <text evidence="2">The sequence shown here is derived from an EMBL/GenBank/DDBJ whole genome shotgun (WGS) entry which is preliminary data.</text>
</comment>
<dbReference type="GeneID" id="79852622"/>
<keyword evidence="3" id="KW-1185">Reference proteome</keyword>
<feature type="signal peptide" evidence="1">
    <location>
        <begin position="1"/>
        <end position="18"/>
    </location>
</feature>
<evidence type="ECO:0000256" key="1">
    <source>
        <dbReference type="SAM" id="SignalP"/>
    </source>
</evidence>
<dbReference type="AlphaFoldDB" id="A0A540R5Y2"/>
<evidence type="ECO:0008006" key="4">
    <source>
        <dbReference type="Google" id="ProtNLM"/>
    </source>
</evidence>
<gene>
    <name evidence="2" type="ORF">EJK80_10555</name>
</gene>
<proteinExistence type="predicted"/>
<evidence type="ECO:0000313" key="3">
    <source>
        <dbReference type="Proteomes" id="UP000318080"/>
    </source>
</evidence>
<accession>A0A540R5Y2</accession>
<keyword evidence="1" id="KW-0732">Signal</keyword>
<dbReference type="RefSeq" id="WP_066491285.1">
    <property type="nucleotide sequence ID" value="NZ_JADPQA010000002.1"/>
</dbReference>
<dbReference type="EMBL" id="VHIR01000017">
    <property type="protein sequence ID" value="TQE42824.1"/>
    <property type="molecule type" value="Genomic_DNA"/>
</dbReference>
<sequence>MMIAKVLAPVLAVSVALGAVVVEHEKPRGETVGEAVAARVAAAHEDCSPARERFRQCPDGMPY</sequence>
<dbReference type="Proteomes" id="UP000318080">
    <property type="component" value="Unassembled WGS sequence"/>
</dbReference>
<reference evidence="2 3" key="1">
    <citation type="submission" date="2019-06" db="EMBL/GenBank/DDBJ databases">
        <title>Draft genome of C. phoceense Strain 272.</title>
        <authorList>
            <person name="Pacheco L.G.C."/>
            <person name="Barberis C.M."/>
            <person name="Almuzara M.N."/>
            <person name="Traglia G.M."/>
            <person name="Santos C.S."/>
            <person name="Rocha D.J.P.G."/>
            <person name="Aguiar E.R.G.R."/>
            <person name="Vay C.A."/>
        </authorList>
    </citation>
    <scope>NUCLEOTIDE SEQUENCE [LARGE SCALE GENOMIC DNA]</scope>
    <source>
        <strain evidence="2 3">272</strain>
    </source>
</reference>
<name>A0A540R5Y2_9CORY</name>
<dbReference type="STRING" id="1686286.GCA_900092335_01390"/>
<feature type="chain" id="PRO_5021976613" description="Secreted protein" evidence="1">
    <location>
        <begin position="19"/>
        <end position="63"/>
    </location>
</feature>
<organism evidence="2 3">
    <name type="scientific">Corynebacterium phoceense</name>
    <dbReference type="NCBI Taxonomy" id="1686286"/>
    <lineage>
        <taxon>Bacteria</taxon>
        <taxon>Bacillati</taxon>
        <taxon>Actinomycetota</taxon>
        <taxon>Actinomycetes</taxon>
        <taxon>Mycobacteriales</taxon>
        <taxon>Corynebacteriaceae</taxon>
        <taxon>Corynebacterium</taxon>
    </lineage>
</organism>
<evidence type="ECO:0000313" key="2">
    <source>
        <dbReference type="EMBL" id="TQE42824.1"/>
    </source>
</evidence>